<feature type="transmembrane region" description="Helical" evidence="1">
    <location>
        <begin position="122"/>
        <end position="145"/>
    </location>
</feature>
<protein>
    <submittedName>
        <fullName evidence="2">Bile acid:sodium symporter</fullName>
    </submittedName>
</protein>
<gene>
    <name evidence="2" type="ORF">FHK82_17645</name>
</gene>
<feature type="transmembrane region" description="Helical" evidence="1">
    <location>
        <begin position="252"/>
        <end position="274"/>
    </location>
</feature>
<organism evidence="2 3">
    <name type="scientific">Sedimenticola thiotaurini</name>
    <dbReference type="NCBI Taxonomy" id="1543721"/>
    <lineage>
        <taxon>Bacteria</taxon>
        <taxon>Pseudomonadati</taxon>
        <taxon>Pseudomonadota</taxon>
        <taxon>Gammaproteobacteria</taxon>
        <taxon>Chromatiales</taxon>
        <taxon>Sedimenticolaceae</taxon>
        <taxon>Sedimenticola</taxon>
    </lineage>
</organism>
<evidence type="ECO:0000313" key="2">
    <source>
        <dbReference type="EMBL" id="TVT48612.1"/>
    </source>
</evidence>
<dbReference type="Gene3D" id="1.20.1530.20">
    <property type="match status" value="1"/>
</dbReference>
<dbReference type="Proteomes" id="UP000317355">
    <property type="component" value="Unassembled WGS sequence"/>
</dbReference>
<reference evidence="2 3" key="1">
    <citation type="submission" date="2019-07" db="EMBL/GenBank/DDBJ databases">
        <title>The pathways for chlorine oxyanion respiration interact through the shared metabolite chlorate.</title>
        <authorList>
            <person name="Barnum T.P."/>
            <person name="Cheng Y."/>
            <person name="Hill K.A."/>
            <person name="Lucas L.N."/>
            <person name="Carlson H.K."/>
            <person name="Coates J.D."/>
        </authorList>
    </citation>
    <scope>NUCLEOTIDE SEQUENCE [LARGE SCALE GENOMIC DNA]</scope>
    <source>
        <strain evidence="2">BK-3</strain>
    </source>
</reference>
<sequence length="311" mass="33454">MNSYYLPGGLLLAFIISWFAPDTGAALQQFGLIPWMVVTIFLINGYQTLLKELPLSGQLWTTALIAVVINLFISPFLGLMTASLLALPAGAAIGLIVTATVPSTLSSGIVMTQLAGGDGVKALFFTILLNLLGVFTIPFILPVVLENAGTIDLSPWPLLKQLLIIVLTPFLLGMLGRRIIQLAPKHWLIRYIPSTCVIATVWMSVSASSETLKEISLLLIGSIIIGSLLLHGLLLLLCLGSRRLNHPERGEWIALMFTASQKTLPVAVGVLAALNQPIGVALVACILFHFLQLFVDSILASRLARVAKQTI</sequence>
<keyword evidence="1" id="KW-0472">Membrane</keyword>
<dbReference type="PANTHER" id="PTHR18640:SF10">
    <property type="entry name" value="SODIUM_METABOLITE COTRANSPORTER BASS4, CHLOROPLASTIC-RELATED"/>
    <property type="match status" value="1"/>
</dbReference>
<evidence type="ECO:0000313" key="3">
    <source>
        <dbReference type="Proteomes" id="UP000317355"/>
    </source>
</evidence>
<dbReference type="InterPro" id="IPR038770">
    <property type="entry name" value="Na+/solute_symporter_sf"/>
</dbReference>
<name>A0A558CIS0_9GAMM</name>
<comment type="caution">
    <text evidence="2">The sequence shown here is derived from an EMBL/GenBank/DDBJ whole genome shotgun (WGS) entry which is preliminary data.</text>
</comment>
<evidence type="ECO:0000256" key="1">
    <source>
        <dbReference type="SAM" id="Phobius"/>
    </source>
</evidence>
<feature type="transmembrane region" description="Helical" evidence="1">
    <location>
        <begin position="59"/>
        <end position="79"/>
    </location>
</feature>
<dbReference type="PANTHER" id="PTHR18640">
    <property type="entry name" value="SOLUTE CARRIER FAMILY 10 MEMBER 7"/>
    <property type="match status" value="1"/>
</dbReference>
<feature type="transmembrane region" description="Helical" evidence="1">
    <location>
        <begin position="27"/>
        <end position="47"/>
    </location>
</feature>
<dbReference type="EMBL" id="VMRY01000132">
    <property type="protein sequence ID" value="TVT48612.1"/>
    <property type="molecule type" value="Genomic_DNA"/>
</dbReference>
<feature type="transmembrane region" description="Helical" evidence="1">
    <location>
        <begin position="5"/>
        <end position="21"/>
    </location>
</feature>
<dbReference type="InterPro" id="IPR016833">
    <property type="entry name" value="Put_Na-Bile_cotransptr"/>
</dbReference>
<feature type="transmembrane region" description="Helical" evidence="1">
    <location>
        <begin position="187"/>
        <end position="205"/>
    </location>
</feature>
<feature type="transmembrane region" description="Helical" evidence="1">
    <location>
        <begin position="280"/>
        <end position="299"/>
    </location>
</feature>
<dbReference type="AlphaFoldDB" id="A0A558CIS0"/>
<proteinExistence type="predicted"/>
<feature type="transmembrane region" description="Helical" evidence="1">
    <location>
        <begin position="85"/>
        <end position="110"/>
    </location>
</feature>
<feature type="transmembrane region" description="Helical" evidence="1">
    <location>
        <begin position="157"/>
        <end position="175"/>
    </location>
</feature>
<accession>A0A558CIS0</accession>
<keyword evidence="1" id="KW-1133">Transmembrane helix</keyword>
<keyword evidence="1" id="KW-0812">Transmembrane</keyword>
<dbReference type="Pfam" id="PF13593">
    <property type="entry name" value="SBF_like"/>
    <property type="match status" value="1"/>
</dbReference>
<feature type="transmembrane region" description="Helical" evidence="1">
    <location>
        <begin position="217"/>
        <end position="240"/>
    </location>
</feature>